<dbReference type="InterPro" id="IPR012944">
    <property type="entry name" value="SusD_RagB_dom"/>
</dbReference>
<feature type="domain" description="RagB/SusD" evidence="6">
    <location>
        <begin position="274"/>
        <end position="608"/>
    </location>
</feature>
<dbReference type="EMBL" id="RBKU01000001">
    <property type="protein sequence ID" value="RKR84340.1"/>
    <property type="molecule type" value="Genomic_DNA"/>
</dbReference>
<evidence type="ECO:0000259" key="6">
    <source>
        <dbReference type="Pfam" id="PF07980"/>
    </source>
</evidence>
<dbReference type="AlphaFoldDB" id="A0A495J5S4"/>
<evidence type="ECO:0000259" key="7">
    <source>
        <dbReference type="Pfam" id="PF14322"/>
    </source>
</evidence>
<dbReference type="GO" id="GO:0009279">
    <property type="term" value="C:cell outer membrane"/>
    <property type="evidence" value="ECO:0007669"/>
    <property type="project" value="UniProtKB-SubCell"/>
</dbReference>
<dbReference type="InterPro" id="IPR011990">
    <property type="entry name" value="TPR-like_helical_dom_sf"/>
</dbReference>
<organism evidence="8 9">
    <name type="scientific">Mucilaginibacter gracilis</name>
    <dbReference type="NCBI Taxonomy" id="423350"/>
    <lineage>
        <taxon>Bacteria</taxon>
        <taxon>Pseudomonadati</taxon>
        <taxon>Bacteroidota</taxon>
        <taxon>Sphingobacteriia</taxon>
        <taxon>Sphingobacteriales</taxon>
        <taxon>Sphingobacteriaceae</taxon>
        <taxon>Mucilaginibacter</taxon>
    </lineage>
</organism>
<dbReference type="SUPFAM" id="SSF48452">
    <property type="entry name" value="TPR-like"/>
    <property type="match status" value="1"/>
</dbReference>
<keyword evidence="4" id="KW-0472">Membrane</keyword>
<dbReference type="Gene3D" id="1.25.40.390">
    <property type="match status" value="1"/>
</dbReference>
<protein>
    <submittedName>
        <fullName evidence="8">Putative outer membrane starch-binding protein</fullName>
    </submittedName>
</protein>
<sequence length="617" mass="68250">MKKNSINKRKIGLLLVVLGILGMGCKKSVLEQVNPNAIDASLFNSASAANEFVNNIYTLAAPAWPLPTAVHNSTDEFYNSTTTELYGQLTVESVTDISGTGTTSFYYIMYQINAGIQGIEQGTLDAATKAQLKGQLYYFRAYMYFNAIKLYGGVPLVLKPFNLITDNLLIPRSKTSDCVKQIASDLDSCYALPARWSLSTDGGRVTKDAALALKGKVLMYWASPQFNPNNADPTRWEPAYQACELAYTTALADGYKLMTNYSQIFTDETASNTERIFWRTYDITSISPTHGNNIESLTRPYSETISGGGSYQPTWNLVQAYGTFDGLPITDPQAVSVSGYDSELWWLKRDPRLAASIAYNGCVWNLSGKTNRLQWNYTGMLDDNNTPTKTGFYCRKFNIISLSPAAAVYNSNSGGGSGIDFNETRFAEVLLNAAEAANGSDRFAEAQTLLVSLRQARGLSAGSFNYGVAKITSKDQMFTELWREREVEFAIEGKRYDDLRRTRQFDKLSGTTRQSFFCAAKSPYVAGSGSVAGKIYLDVADPVTLVKPRDLINVNVRAQYEQYFTTAVASLETNSSTPVISWPTNYYFFAFPTAFISTDIKLQQTIGWPNGVFDPTK</sequence>
<evidence type="ECO:0000256" key="3">
    <source>
        <dbReference type="ARBA" id="ARBA00022729"/>
    </source>
</evidence>
<keyword evidence="9" id="KW-1185">Reference proteome</keyword>
<dbReference type="Proteomes" id="UP000268007">
    <property type="component" value="Unassembled WGS sequence"/>
</dbReference>
<comment type="subcellular location">
    <subcellularLocation>
        <location evidence="1">Cell outer membrane</location>
    </subcellularLocation>
</comment>
<dbReference type="Pfam" id="PF07980">
    <property type="entry name" value="SusD_RagB"/>
    <property type="match status" value="1"/>
</dbReference>
<dbReference type="InterPro" id="IPR033985">
    <property type="entry name" value="SusD-like_N"/>
</dbReference>
<keyword evidence="3" id="KW-0732">Signal</keyword>
<proteinExistence type="inferred from homology"/>
<evidence type="ECO:0000256" key="5">
    <source>
        <dbReference type="ARBA" id="ARBA00023237"/>
    </source>
</evidence>
<comment type="similarity">
    <text evidence="2">Belongs to the SusD family.</text>
</comment>
<reference evidence="8 9" key="1">
    <citation type="submission" date="2018-10" db="EMBL/GenBank/DDBJ databases">
        <title>Genomic Encyclopedia of Archaeal and Bacterial Type Strains, Phase II (KMG-II): from individual species to whole genera.</title>
        <authorList>
            <person name="Goeker M."/>
        </authorList>
    </citation>
    <scope>NUCLEOTIDE SEQUENCE [LARGE SCALE GENOMIC DNA]</scope>
    <source>
        <strain evidence="8 9">DSM 18602</strain>
    </source>
</reference>
<gene>
    <name evidence="8" type="ORF">BDD43_4574</name>
</gene>
<dbReference type="PROSITE" id="PS51257">
    <property type="entry name" value="PROKAR_LIPOPROTEIN"/>
    <property type="match status" value="1"/>
</dbReference>
<name>A0A495J5S4_9SPHI</name>
<evidence type="ECO:0000313" key="8">
    <source>
        <dbReference type="EMBL" id="RKR84340.1"/>
    </source>
</evidence>
<evidence type="ECO:0000256" key="4">
    <source>
        <dbReference type="ARBA" id="ARBA00023136"/>
    </source>
</evidence>
<feature type="domain" description="SusD-like N-terminal" evidence="7">
    <location>
        <begin position="42"/>
        <end position="217"/>
    </location>
</feature>
<evidence type="ECO:0000256" key="1">
    <source>
        <dbReference type="ARBA" id="ARBA00004442"/>
    </source>
</evidence>
<dbReference type="RefSeq" id="WP_121199892.1">
    <property type="nucleotide sequence ID" value="NZ_RBKU01000001.1"/>
</dbReference>
<evidence type="ECO:0000313" key="9">
    <source>
        <dbReference type="Proteomes" id="UP000268007"/>
    </source>
</evidence>
<keyword evidence="5" id="KW-0998">Cell outer membrane</keyword>
<dbReference type="OrthoDB" id="5694214at2"/>
<dbReference type="Pfam" id="PF14322">
    <property type="entry name" value="SusD-like_3"/>
    <property type="match status" value="1"/>
</dbReference>
<comment type="caution">
    <text evidence="8">The sequence shown here is derived from an EMBL/GenBank/DDBJ whole genome shotgun (WGS) entry which is preliminary data.</text>
</comment>
<evidence type="ECO:0000256" key="2">
    <source>
        <dbReference type="ARBA" id="ARBA00006275"/>
    </source>
</evidence>
<accession>A0A495J5S4</accession>